<gene>
    <name evidence="2" type="ORF">PAC_09954</name>
</gene>
<evidence type="ECO:0000313" key="2">
    <source>
        <dbReference type="EMBL" id="CZR60059.1"/>
    </source>
</evidence>
<feature type="domain" description="Nudix hydrolase" evidence="1">
    <location>
        <begin position="131"/>
        <end position="275"/>
    </location>
</feature>
<dbReference type="Gene3D" id="3.90.79.10">
    <property type="entry name" value="Nucleoside Triphosphate Pyrophosphohydrolase"/>
    <property type="match status" value="1"/>
</dbReference>
<dbReference type="STRING" id="576137.A0A1L7X4W5"/>
<dbReference type="InterPro" id="IPR000086">
    <property type="entry name" value="NUDIX_hydrolase_dom"/>
</dbReference>
<keyword evidence="2" id="KW-0378">Hydrolase</keyword>
<dbReference type="PROSITE" id="PS51462">
    <property type="entry name" value="NUDIX"/>
    <property type="match status" value="1"/>
</dbReference>
<evidence type="ECO:0000313" key="3">
    <source>
        <dbReference type="Proteomes" id="UP000184330"/>
    </source>
</evidence>
<dbReference type="FunFam" id="3.90.79.10:FF:000019">
    <property type="entry name" value="Thiamin pyrophosphokinase, putative"/>
    <property type="match status" value="1"/>
</dbReference>
<dbReference type="CDD" id="cd03676">
    <property type="entry name" value="NUDIX_Tnr3_like"/>
    <property type="match status" value="1"/>
</dbReference>
<name>A0A1L7X4W5_9HELO</name>
<dbReference type="InterPro" id="IPR015797">
    <property type="entry name" value="NUDIX_hydrolase-like_dom_sf"/>
</dbReference>
<dbReference type="Pfam" id="PF00293">
    <property type="entry name" value="NUDIX"/>
    <property type="match status" value="1"/>
</dbReference>
<dbReference type="SUPFAM" id="SSF55811">
    <property type="entry name" value="Nudix"/>
    <property type="match status" value="1"/>
</dbReference>
<dbReference type="PANTHER" id="PTHR13622">
    <property type="entry name" value="THIAMIN PYROPHOSPHOKINASE"/>
    <property type="match status" value="1"/>
</dbReference>
<dbReference type="PANTHER" id="PTHR13622:SF11">
    <property type="entry name" value="THIAMIN PYROPHOSPHOKINASE"/>
    <property type="match status" value="1"/>
</dbReference>
<dbReference type="OrthoDB" id="10261522at2759"/>
<reference evidence="2 3" key="1">
    <citation type="submission" date="2016-03" db="EMBL/GenBank/DDBJ databases">
        <authorList>
            <person name="Ploux O."/>
        </authorList>
    </citation>
    <scope>NUCLEOTIDE SEQUENCE [LARGE SCALE GENOMIC DNA]</scope>
    <source>
        <strain evidence="2 3">UAMH 11012</strain>
    </source>
</reference>
<dbReference type="Proteomes" id="UP000184330">
    <property type="component" value="Unassembled WGS sequence"/>
</dbReference>
<keyword evidence="3" id="KW-1185">Reference proteome</keyword>
<organism evidence="2 3">
    <name type="scientific">Phialocephala subalpina</name>
    <dbReference type="NCBI Taxonomy" id="576137"/>
    <lineage>
        <taxon>Eukaryota</taxon>
        <taxon>Fungi</taxon>
        <taxon>Dikarya</taxon>
        <taxon>Ascomycota</taxon>
        <taxon>Pezizomycotina</taxon>
        <taxon>Leotiomycetes</taxon>
        <taxon>Helotiales</taxon>
        <taxon>Mollisiaceae</taxon>
        <taxon>Phialocephala</taxon>
        <taxon>Phialocephala fortinii species complex</taxon>
    </lineage>
</organism>
<dbReference type="EMBL" id="FJOG01000015">
    <property type="protein sequence ID" value="CZR60059.1"/>
    <property type="molecule type" value="Genomic_DNA"/>
</dbReference>
<dbReference type="Pfam" id="PF15916">
    <property type="entry name" value="DUF4743"/>
    <property type="match status" value="1"/>
</dbReference>
<evidence type="ECO:0000259" key="1">
    <source>
        <dbReference type="PROSITE" id="PS51462"/>
    </source>
</evidence>
<proteinExistence type="predicted"/>
<protein>
    <submittedName>
        <fullName evidence="2">Related to nudix hydrolase 24</fullName>
    </submittedName>
</protein>
<dbReference type="GO" id="GO:0044715">
    <property type="term" value="F:8-oxo-dGDP phosphatase activity"/>
    <property type="evidence" value="ECO:0007669"/>
    <property type="project" value="UniProtKB-ARBA"/>
</dbReference>
<dbReference type="InterPro" id="IPR031804">
    <property type="entry name" value="DUF4743"/>
</dbReference>
<dbReference type="AlphaFoldDB" id="A0A1L7X4W5"/>
<accession>A0A1L7X4W5</accession>
<sequence>MKTILDIVKERDNFPYHDCNRPSDYTQYTDNLWHFYLPDDPRPHGYIPHFVIETMPWTSEFYLDLSSNPKRLQLLADTPTAANAAIARVLQTAREKNLFKCLKGWRNEGYRILGARSDIKIERAGAGLFGIITVGAHMTVFTRSRTTRQIQIWVPTRSMSTTTSPGMLDSSVAGGVPMGVEPFECLVKEAREEASLPEELTRRCAKAVGCVTEFSVKGDAQLEPSVKYVYDMEVDENIELRPGDSEVEGFRLMTVEEVIKRVLEGMYKPMSAMVIIDFFVRHGILTIQNERDYVEIVARTHRFLPFPTSSE</sequence>